<name>A0A8C5PZC8_9ANUR</name>
<dbReference type="GO" id="GO:0015031">
    <property type="term" value="P:protein transport"/>
    <property type="evidence" value="ECO:0007669"/>
    <property type="project" value="UniProtKB-KW"/>
</dbReference>
<dbReference type="GO" id="GO:0031080">
    <property type="term" value="C:nuclear pore outer ring"/>
    <property type="evidence" value="ECO:0007669"/>
    <property type="project" value="InterPro"/>
</dbReference>
<keyword evidence="11" id="KW-0995">Kinetochore</keyword>
<evidence type="ECO:0000256" key="18">
    <source>
        <dbReference type="ARBA" id="ARBA00053706"/>
    </source>
</evidence>
<evidence type="ECO:0000256" key="15">
    <source>
        <dbReference type="ARBA" id="ARBA00023242"/>
    </source>
</evidence>
<feature type="repeat" description="WD" evidence="22">
    <location>
        <begin position="120"/>
        <end position="162"/>
    </location>
</feature>
<dbReference type="InterPro" id="IPR037626">
    <property type="entry name" value="NUP37"/>
</dbReference>
<keyword evidence="10" id="KW-0159">Chromosome partition</keyword>
<comment type="subunit">
    <text evidence="19">Component of the Nup107-160 subcomplex of the nuclear pore complex (NPC). The Nup107-160 subcomplex includes NUP160, NUP133, NUP107, NUP98, NUP85, NUP43, NUP37, SEH1 and SEC13.</text>
</comment>
<evidence type="ECO:0000256" key="8">
    <source>
        <dbReference type="ARBA" id="ARBA00022776"/>
    </source>
</evidence>
<dbReference type="Ensembl" id="ENSLLET00000031306.1">
    <property type="protein sequence ID" value="ENSLLEP00000030143.1"/>
    <property type="gene ID" value="ENSLLEG00000019115.1"/>
</dbReference>
<dbReference type="GO" id="GO:0051301">
    <property type="term" value="P:cell division"/>
    <property type="evidence" value="ECO:0007669"/>
    <property type="project" value="UniProtKB-KW"/>
</dbReference>
<dbReference type="FunFam" id="2.130.10.10:FF:000168">
    <property type="entry name" value="Nucleoporin Nup37"/>
    <property type="match status" value="1"/>
</dbReference>
<dbReference type="GO" id="GO:0000776">
    <property type="term" value="C:kinetochore"/>
    <property type="evidence" value="ECO:0007669"/>
    <property type="project" value="UniProtKB-KW"/>
</dbReference>
<dbReference type="SMART" id="SM00320">
    <property type="entry name" value="WD40"/>
    <property type="match status" value="3"/>
</dbReference>
<evidence type="ECO:0000256" key="11">
    <source>
        <dbReference type="ARBA" id="ARBA00022838"/>
    </source>
</evidence>
<dbReference type="GO" id="GO:0007059">
    <property type="term" value="P:chromosome segregation"/>
    <property type="evidence" value="ECO:0007669"/>
    <property type="project" value="UniProtKB-KW"/>
</dbReference>
<dbReference type="AlphaFoldDB" id="A0A8C5PZC8"/>
<evidence type="ECO:0000256" key="5">
    <source>
        <dbReference type="ARBA" id="ARBA00022574"/>
    </source>
</evidence>
<dbReference type="InterPro" id="IPR036322">
    <property type="entry name" value="WD40_repeat_dom_sf"/>
</dbReference>
<sequence length="326" mass="36161">MKQDSTRKASYSVDCKDFIHVVEFNPFESGEEGTLLAFAGSNSVTVASCKFQEEDSSVNGIAFQTLDVFNLGVRVDAIAWSPETRCNALSPLIRFCAAVSDKSLQVFTSDLMGKEDCEAYEGHTSNINDVVFCSSDGSTFASVSDDHTCRVWMLDKGEMAKFILQSPGMSVAWHPEEASKLMVAEKKGAIRFYDLMTQQAVLSLESTQSPLMSADWSLKNTLRVGAVAGNDWIIWEMPHSSYPQSHKPAHPDKARVFRWSKFSENVFATTGYPGKMNTQLQIHHLKHPQPILIGSVPVGNGLSWHRTLPVCVVGGNCKLFFWFTEI</sequence>
<dbReference type="PROSITE" id="PS50082">
    <property type="entry name" value="WD_REPEATS_2"/>
    <property type="match status" value="1"/>
</dbReference>
<evidence type="ECO:0000256" key="7">
    <source>
        <dbReference type="ARBA" id="ARBA00022737"/>
    </source>
</evidence>
<evidence type="ECO:0000256" key="20">
    <source>
        <dbReference type="ARBA" id="ARBA00068271"/>
    </source>
</evidence>
<evidence type="ECO:0000256" key="6">
    <source>
        <dbReference type="ARBA" id="ARBA00022618"/>
    </source>
</evidence>
<dbReference type="PANTHER" id="PTHR22806">
    <property type="entry name" value="NUCLEOPORIN NUP37 P37 -RELATED"/>
    <property type="match status" value="1"/>
</dbReference>
<organism evidence="23 24">
    <name type="scientific">Leptobrachium leishanense</name>
    <name type="common">Leishan spiny toad</name>
    <dbReference type="NCBI Taxonomy" id="445787"/>
    <lineage>
        <taxon>Eukaryota</taxon>
        <taxon>Metazoa</taxon>
        <taxon>Chordata</taxon>
        <taxon>Craniata</taxon>
        <taxon>Vertebrata</taxon>
        <taxon>Euteleostomi</taxon>
        <taxon>Amphibia</taxon>
        <taxon>Batrachia</taxon>
        <taxon>Anura</taxon>
        <taxon>Pelobatoidea</taxon>
        <taxon>Megophryidae</taxon>
        <taxon>Leptobrachium</taxon>
    </lineage>
</organism>
<keyword evidence="6" id="KW-0132">Cell division</keyword>
<comment type="subcellular location">
    <subcellularLocation>
        <location evidence="2">Chromosome</location>
        <location evidence="2">Centromere</location>
        <location evidence="2">Kinetochore</location>
    </subcellularLocation>
    <subcellularLocation>
        <location evidence="1">Nucleus</location>
        <location evidence="1">Nuclear pore complex</location>
    </subcellularLocation>
</comment>
<comment type="function">
    <text evidence="18">Component of the Nup107-160 subcomplex of the nuclear pore complex (NPC). The Nup107-160 subcomplex is required for the assembly of a functional NPC. The Nup107-160 subcomplex is also required for normal kinetochore microtubule attachment, mitotic progression and chromosome segregation.</text>
</comment>
<evidence type="ECO:0000256" key="9">
    <source>
        <dbReference type="ARBA" id="ARBA00022816"/>
    </source>
</evidence>
<evidence type="ECO:0000256" key="14">
    <source>
        <dbReference type="ARBA" id="ARBA00023132"/>
    </source>
</evidence>
<keyword evidence="13" id="KW-0811">Translocation</keyword>
<evidence type="ECO:0000256" key="10">
    <source>
        <dbReference type="ARBA" id="ARBA00022829"/>
    </source>
</evidence>
<keyword evidence="9" id="KW-0509">mRNA transport</keyword>
<reference evidence="23" key="2">
    <citation type="submission" date="2025-09" db="UniProtKB">
        <authorList>
            <consortium name="Ensembl"/>
        </authorList>
    </citation>
    <scope>IDENTIFICATION</scope>
</reference>
<evidence type="ECO:0000313" key="24">
    <source>
        <dbReference type="Proteomes" id="UP000694569"/>
    </source>
</evidence>
<evidence type="ECO:0000256" key="13">
    <source>
        <dbReference type="ARBA" id="ARBA00023010"/>
    </source>
</evidence>
<evidence type="ECO:0000256" key="17">
    <source>
        <dbReference type="ARBA" id="ARBA00023328"/>
    </source>
</evidence>
<evidence type="ECO:0000256" key="22">
    <source>
        <dbReference type="PROSITE-ProRule" id="PRU00221"/>
    </source>
</evidence>
<keyword evidence="7" id="KW-0677">Repeat</keyword>
<dbReference type="OrthoDB" id="340259at2759"/>
<evidence type="ECO:0000256" key="21">
    <source>
        <dbReference type="ARBA" id="ARBA00076652"/>
    </source>
</evidence>
<keyword evidence="15" id="KW-0539">Nucleus</keyword>
<evidence type="ECO:0000256" key="12">
    <source>
        <dbReference type="ARBA" id="ARBA00022927"/>
    </source>
</evidence>
<dbReference type="InterPro" id="IPR015943">
    <property type="entry name" value="WD40/YVTN_repeat-like_dom_sf"/>
</dbReference>
<evidence type="ECO:0000256" key="2">
    <source>
        <dbReference type="ARBA" id="ARBA00004629"/>
    </source>
</evidence>
<dbReference type="SUPFAM" id="SSF50978">
    <property type="entry name" value="WD40 repeat-like"/>
    <property type="match status" value="1"/>
</dbReference>
<keyword evidence="3" id="KW-0813">Transport</keyword>
<dbReference type="Gene3D" id="2.130.10.10">
    <property type="entry name" value="YVTN repeat-like/Quinoprotein amine dehydrogenase"/>
    <property type="match status" value="1"/>
</dbReference>
<evidence type="ECO:0000256" key="1">
    <source>
        <dbReference type="ARBA" id="ARBA00004567"/>
    </source>
</evidence>
<dbReference type="PANTHER" id="PTHR22806:SF0">
    <property type="entry name" value="NUCLEOPORIN NUP37"/>
    <property type="match status" value="1"/>
</dbReference>
<evidence type="ECO:0000256" key="3">
    <source>
        <dbReference type="ARBA" id="ARBA00022448"/>
    </source>
</evidence>
<keyword evidence="5 22" id="KW-0853">WD repeat</keyword>
<evidence type="ECO:0000256" key="19">
    <source>
        <dbReference type="ARBA" id="ARBA00062724"/>
    </source>
</evidence>
<keyword evidence="4" id="KW-0158">Chromosome</keyword>
<dbReference type="InterPro" id="IPR001680">
    <property type="entry name" value="WD40_rpt"/>
</dbReference>
<evidence type="ECO:0000256" key="4">
    <source>
        <dbReference type="ARBA" id="ARBA00022454"/>
    </source>
</evidence>
<dbReference type="PROSITE" id="PS50294">
    <property type="entry name" value="WD_REPEATS_REGION"/>
    <property type="match status" value="1"/>
</dbReference>
<proteinExistence type="predicted"/>
<dbReference type="GO" id="GO:0051028">
    <property type="term" value="P:mRNA transport"/>
    <property type="evidence" value="ECO:0007669"/>
    <property type="project" value="UniProtKB-KW"/>
</dbReference>
<keyword evidence="17" id="KW-0137">Centromere</keyword>
<dbReference type="GeneTree" id="ENSGT00390000010777"/>
<reference evidence="23" key="1">
    <citation type="submission" date="2025-08" db="UniProtKB">
        <authorList>
            <consortium name="Ensembl"/>
        </authorList>
    </citation>
    <scope>IDENTIFICATION</scope>
</reference>
<protein>
    <recommendedName>
        <fullName evidence="20">Nucleoporin Nup37</fullName>
    </recommendedName>
    <alternativeName>
        <fullName evidence="21">Nup107-160 subcomplex subunit Nup37</fullName>
    </alternativeName>
</protein>
<keyword evidence="12" id="KW-0653">Protein transport</keyword>
<evidence type="ECO:0000313" key="23">
    <source>
        <dbReference type="Ensembl" id="ENSLLEP00000030143.1"/>
    </source>
</evidence>
<keyword evidence="16" id="KW-0131">Cell cycle</keyword>
<accession>A0A8C5PZC8</accession>
<gene>
    <name evidence="23" type="primary">NUP37</name>
</gene>
<evidence type="ECO:0000256" key="16">
    <source>
        <dbReference type="ARBA" id="ARBA00023306"/>
    </source>
</evidence>
<dbReference type="Proteomes" id="UP000694569">
    <property type="component" value="Unplaced"/>
</dbReference>
<keyword evidence="14" id="KW-0906">Nuclear pore complex</keyword>
<keyword evidence="8" id="KW-0498">Mitosis</keyword>
<dbReference type="Pfam" id="PF00400">
    <property type="entry name" value="WD40"/>
    <property type="match status" value="1"/>
</dbReference>
<keyword evidence="24" id="KW-1185">Reference proteome</keyword>